<name>A0A226DPT6_FOLCA</name>
<accession>A0A226DPT6</accession>
<comment type="caution">
    <text evidence="2">The sequence shown here is derived from an EMBL/GenBank/DDBJ whole genome shotgun (WGS) entry which is preliminary data.</text>
</comment>
<dbReference type="EMBL" id="LNIX01000013">
    <property type="protein sequence ID" value="OXA47525.1"/>
    <property type="molecule type" value="Genomic_DNA"/>
</dbReference>
<feature type="transmembrane region" description="Helical" evidence="1">
    <location>
        <begin position="98"/>
        <end position="117"/>
    </location>
</feature>
<keyword evidence="1" id="KW-0472">Membrane</keyword>
<sequence length="391" mass="43982">MAIKILMSGFGFYKNRSDALKAKDIIQHILSITGEDYLALISPYDLTIWCVILSQSVLVVGLFRKFDAKKILQFKETVLHFFVTVLDQPLPDRMLFGGMRVLLCAWILGFVVVNNVYKSFMISSLAAPGSLRLPATLGELSTWDKYPIQSVTFTRMFGADVEQTSILKDFIIPHILRLAGNGSQKFRMFETFQARVKYCDSRVTNIVQFANSTFTRSPVLLSSGEWLTVGGVFAAIDKDETLWKLESILNFFGAGYTPIRNRDADFYTTHYAWLIDPNFFGALFSVQLARIVESGIFCHFQNLEKIGARLNIDANLMNGKRVKFDVNFQKIIFGIRSDSAGGEDETMDLTKLRVPFALVLVLLLVGLVIFTGESGSVSQWRPTPRTSAPQK</sequence>
<keyword evidence="3" id="KW-1185">Reference proteome</keyword>
<gene>
    <name evidence="2" type="ORF">Fcan01_17952</name>
</gene>
<reference evidence="2 3" key="1">
    <citation type="submission" date="2015-12" db="EMBL/GenBank/DDBJ databases">
        <title>The genome of Folsomia candida.</title>
        <authorList>
            <person name="Faddeeva A."/>
            <person name="Derks M.F."/>
            <person name="Anvar Y."/>
            <person name="Smit S."/>
            <person name="Van Straalen N."/>
            <person name="Roelofs D."/>
        </authorList>
    </citation>
    <scope>NUCLEOTIDE SEQUENCE [LARGE SCALE GENOMIC DNA]</scope>
    <source>
        <strain evidence="2 3">VU population</strain>
        <tissue evidence="2">Whole body</tissue>
    </source>
</reference>
<dbReference type="Proteomes" id="UP000198287">
    <property type="component" value="Unassembled WGS sequence"/>
</dbReference>
<feature type="transmembrane region" description="Helical" evidence="1">
    <location>
        <begin position="354"/>
        <end position="372"/>
    </location>
</feature>
<keyword evidence="1" id="KW-0812">Transmembrane</keyword>
<proteinExistence type="predicted"/>
<evidence type="ECO:0000313" key="2">
    <source>
        <dbReference type="EMBL" id="OXA47525.1"/>
    </source>
</evidence>
<evidence type="ECO:0000256" key="1">
    <source>
        <dbReference type="SAM" id="Phobius"/>
    </source>
</evidence>
<organism evidence="2 3">
    <name type="scientific">Folsomia candida</name>
    <name type="common">Springtail</name>
    <dbReference type="NCBI Taxonomy" id="158441"/>
    <lineage>
        <taxon>Eukaryota</taxon>
        <taxon>Metazoa</taxon>
        <taxon>Ecdysozoa</taxon>
        <taxon>Arthropoda</taxon>
        <taxon>Hexapoda</taxon>
        <taxon>Collembola</taxon>
        <taxon>Entomobryomorpha</taxon>
        <taxon>Isotomoidea</taxon>
        <taxon>Isotomidae</taxon>
        <taxon>Proisotominae</taxon>
        <taxon>Folsomia</taxon>
    </lineage>
</organism>
<keyword evidence="1" id="KW-1133">Transmembrane helix</keyword>
<dbReference type="AlphaFoldDB" id="A0A226DPT6"/>
<evidence type="ECO:0000313" key="3">
    <source>
        <dbReference type="Proteomes" id="UP000198287"/>
    </source>
</evidence>
<protein>
    <submittedName>
        <fullName evidence="2">Uncharacterized protein</fullName>
    </submittedName>
</protein>